<dbReference type="InterPro" id="IPR006439">
    <property type="entry name" value="HAD-SF_hydro_IA"/>
</dbReference>
<evidence type="ECO:0000256" key="1">
    <source>
        <dbReference type="ARBA" id="ARBA00000830"/>
    </source>
</evidence>
<feature type="binding site" evidence="10">
    <location>
        <position position="23"/>
    </location>
    <ligand>
        <name>Mg(2+)</name>
        <dbReference type="ChEBI" id="CHEBI:18420"/>
    </ligand>
</feature>
<dbReference type="NCBIfam" id="TIGR01509">
    <property type="entry name" value="HAD-SF-IA-v3"/>
    <property type="match status" value="1"/>
</dbReference>
<sequence length="233" mass="24709">MASWNSAIRAAFGEQGPALCLLDLDGTLIDSVPDLAAAIDTMLQQLGRQPAGETAVSHWVGNGADLLVRRALVDGDEQQALALTAAAVEPARALFDQAYLSVLHHATGAYPGVEAWLEQASLPKVLVTNKPRLFTLPLLESLGWMAHFELIICGDDLAEKKPSALPLLHACSVLDIAPQTALMIGDSRNDIQAAKNAGIRSAALTYGYNHGADIAESAPDWVIDNLLQLTVDA</sequence>
<dbReference type="GO" id="GO:0008967">
    <property type="term" value="F:phosphoglycolate phosphatase activity"/>
    <property type="evidence" value="ECO:0007669"/>
    <property type="project" value="UniProtKB-EC"/>
</dbReference>
<keyword evidence="6 10" id="KW-0479">Metal-binding</keyword>
<evidence type="ECO:0000256" key="5">
    <source>
        <dbReference type="ARBA" id="ARBA00013078"/>
    </source>
</evidence>
<keyword evidence="8 10" id="KW-0460">Magnesium</keyword>
<dbReference type="EC" id="3.1.3.18" evidence="5 10"/>
<dbReference type="InterPro" id="IPR023198">
    <property type="entry name" value="PGP-like_dom2"/>
</dbReference>
<dbReference type="SFLD" id="SFLDG01129">
    <property type="entry name" value="C1.5:_HAD__Beta-PGM__Phosphata"/>
    <property type="match status" value="1"/>
</dbReference>
<dbReference type="SFLD" id="SFLDS00003">
    <property type="entry name" value="Haloacid_Dehalogenase"/>
    <property type="match status" value="1"/>
</dbReference>
<gene>
    <name evidence="11" type="ORF">I9W95_18120</name>
</gene>
<dbReference type="NCBIfam" id="TIGR01449">
    <property type="entry name" value="PGP_bact"/>
    <property type="match status" value="1"/>
</dbReference>
<dbReference type="EMBL" id="JAEDAH010000106">
    <property type="protein sequence ID" value="MCA6065517.1"/>
    <property type="molecule type" value="Genomic_DNA"/>
</dbReference>
<keyword evidence="9 10" id="KW-0119">Carbohydrate metabolism</keyword>
<evidence type="ECO:0000313" key="11">
    <source>
        <dbReference type="EMBL" id="MCA6065517.1"/>
    </source>
</evidence>
<evidence type="ECO:0000256" key="9">
    <source>
        <dbReference type="ARBA" id="ARBA00023277"/>
    </source>
</evidence>
<dbReference type="Gene3D" id="1.10.150.240">
    <property type="entry name" value="Putative phosphatase, domain 2"/>
    <property type="match status" value="1"/>
</dbReference>
<protein>
    <recommendedName>
        <fullName evidence="5 10">Phosphoglycolate phosphatase</fullName>
        <shortName evidence="10">PGP</shortName>
        <shortName evidence="10">PGPase</shortName>
        <ecNumber evidence="5 10">3.1.3.18</ecNumber>
    </recommendedName>
</protein>
<evidence type="ECO:0000256" key="3">
    <source>
        <dbReference type="ARBA" id="ARBA00004818"/>
    </source>
</evidence>
<dbReference type="RefSeq" id="WP_225677513.1">
    <property type="nucleotide sequence ID" value="NZ_JAEDAH010000106.1"/>
</dbReference>
<dbReference type="Proteomes" id="UP000714380">
    <property type="component" value="Unassembled WGS sequence"/>
</dbReference>
<dbReference type="NCBIfam" id="NF009695">
    <property type="entry name" value="PRK13222.1-2"/>
    <property type="match status" value="1"/>
</dbReference>
<dbReference type="HAMAP" id="MF_00495">
    <property type="entry name" value="GPH_hydrolase_bact"/>
    <property type="match status" value="1"/>
</dbReference>
<dbReference type="InterPro" id="IPR023214">
    <property type="entry name" value="HAD_sf"/>
</dbReference>
<comment type="cofactor">
    <cofactor evidence="2 10">
        <name>Mg(2+)</name>
        <dbReference type="ChEBI" id="CHEBI:18420"/>
    </cofactor>
</comment>
<dbReference type="CDD" id="cd16417">
    <property type="entry name" value="HAD_PGPase"/>
    <property type="match status" value="1"/>
</dbReference>
<comment type="caution">
    <text evidence="11">The sequence shown here is derived from an EMBL/GenBank/DDBJ whole genome shotgun (WGS) entry which is preliminary data.</text>
</comment>
<dbReference type="InterPro" id="IPR037512">
    <property type="entry name" value="PGPase_prok"/>
</dbReference>
<dbReference type="InterPro" id="IPR050155">
    <property type="entry name" value="HAD-like_hydrolase_sf"/>
</dbReference>
<dbReference type="Pfam" id="PF13419">
    <property type="entry name" value="HAD_2"/>
    <property type="match status" value="1"/>
</dbReference>
<dbReference type="InterPro" id="IPR036412">
    <property type="entry name" value="HAD-like_sf"/>
</dbReference>
<feature type="binding site" evidence="10">
    <location>
        <position position="25"/>
    </location>
    <ligand>
        <name>Mg(2+)</name>
        <dbReference type="ChEBI" id="CHEBI:18420"/>
    </ligand>
</feature>
<reference evidence="11 12" key="1">
    <citation type="submission" date="2020-12" db="EMBL/GenBank/DDBJ databases">
        <title>Novel Thalassolituus-related marine hydrocarbonoclastic bacteria mediated algae-derived hydrocarbons mineralization in twilight zone of the northern South China Sea.</title>
        <authorList>
            <person name="Dong C."/>
        </authorList>
    </citation>
    <scope>NUCLEOTIDE SEQUENCE [LARGE SCALE GENOMIC DNA]</scope>
    <source>
        <strain evidence="11 12">IMCC1826</strain>
    </source>
</reference>
<evidence type="ECO:0000256" key="2">
    <source>
        <dbReference type="ARBA" id="ARBA00001946"/>
    </source>
</evidence>
<dbReference type="NCBIfam" id="TIGR01549">
    <property type="entry name" value="HAD-SF-IA-v1"/>
    <property type="match status" value="1"/>
</dbReference>
<evidence type="ECO:0000256" key="7">
    <source>
        <dbReference type="ARBA" id="ARBA00022801"/>
    </source>
</evidence>
<comment type="similarity">
    <text evidence="4 10">Belongs to the HAD-like hydrolase superfamily. CbbY/CbbZ/Gph/YieH family.</text>
</comment>
<keyword evidence="12" id="KW-1185">Reference proteome</keyword>
<proteinExistence type="inferred from homology"/>
<dbReference type="SUPFAM" id="SSF56784">
    <property type="entry name" value="HAD-like"/>
    <property type="match status" value="1"/>
</dbReference>
<evidence type="ECO:0000313" key="12">
    <source>
        <dbReference type="Proteomes" id="UP000714380"/>
    </source>
</evidence>
<evidence type="ECO:0000256" key="6">
    <source>
        <dbReference type="ARBA" id="ARBA00022723"/>
    </source>
</evidence>
<feature type="active site" description="Nucleophile" evidence="10">
    <location>
        <position position="23"/>
    </location>
</feature>
<organism evidence="11 12">
    <name type="scientific">Thalassolituus marinus</name>
    <dbReference type="NCBI Taxonomy" id="671053"/>
    <lineage>
        <taxon>Bacteria</taxon>
        <taxon>Pseudomonadati</taxon>
        <taxon>Pseudomonadota</taxon>
        <taxon>Gammaproteobacteria</taxon>
        <taxon>Oceanospirillales</taxon>
        <taxon>Oceanospirillaceae</taxon>
        <taxon>Thalassolituus</taxon>
    </lineage>
</organism>
<feature type="binding site" evidence="10">
    <location>
        <position position="186"/>
    </location>
    <ligand>
        <name>Mg(2+)</name>
        <dbReference type="ChEBI" id="CHEBI:18420"/>
    </ligand>
</feature>
<dbReference type="PANTHER" id="PTHR43434:SF1">
    <property type="entry name" value="PHOSPHOGLYCOLATE PHOSPHATASE"/>
    <property type="match status" value="1"/>
</dbReference>
<name>A0ABS7ZV98_9GAMM</name>
<evidence type="ECO:0000256" key="10">
    <source>
        <dbReference type="HAMAP-Rule" id="MF_00495"/>
    </source>
</evidence>
<evidence type="ECO:0000256" key="8">
    <source>
        <dbReference type="ARBA" id="ARBA00022842"/>
    </source>
</evidence>
<evidence type="ECO:0000256" key="4">
    <source>
        <dbReference type="ARBA" id="ARBA00006171"/>
    </source>
</evidence>
<dbReference type="InterPro" id="IPR041492">
    <property type="entry name" value="HAD_2"/>
</dbReference>
<dbReference type="Gene3D" id="3.40.50.1000">
    <property type="entry name" value="HAD superfamily/HAD-like"/>
    <property type="match status" value="1"/>
</dbReference>
<comment type="pathway">
    <text evidence="3 10">Organic acid metabolism; glycolate biosynthesis; glycolate from 2-phosphoglycolate: step 1/1.</text>
</comment>
<comment type="catalytic activity">
    <reaction evidence="1 10">
        <text>2-phosphoglycolate + H2O = glycolate + phosphate</text>
        <dbReference type="Rhea" id="RHEA:14369"/>
        <dbReference type="ChEBI" id="CHEBI:15377"/>
        <dbReference type="ChEBI" id="CHEBI:29805"/>
        <dbReference type="ChEBI" id="CHEBI:43474"/>
        <dbReference type="ChEBI" id="CHEBI:58033"/>
        <dbReference type="EC" id="3.1.3.18"/>
    </reaction>
</comment>
<comment type="function">
    <text evidence="10">Specifically catalyzes the dephosphorylation of 2-phosphoglycolate. Is involved in the dissimilation of the intracellular 2-phosphoglycolate formed during the DNA repair of 3'-phosphoglycolate ends, a major class of DNA lesions induced by oxidative stress.</text>
</comment>
<accession>A0ABS7ZV98</accession>
<dbReference type="PANTHER" id="PTHR43434">
    <property type="entry name" value="PHOSPHOGLYCOLATE PHOSPHATASE"/>
    <property type="match status" value="1"/>
</dbReference>
<keyword evidence="7 10" id="KW-0378">Hydrolase</keyword>